<name>A0ABY5A1X7_9CAUL</name>
<keyword evidence="3" id="KW-1185">Reference proteome</keyword>
<dbReference type="Proteomes" id="UP001057520">
    <property type="component" value="Chromosome"/>
</dbReference>
<gene>
    <name evidence="2" type="ORF">MZV50_13230</name>
</gene>
<evidence type="ECO:0000313" key="2">
    <source>
        <dbReference type="EMBL" id="USQ98444.1"/>
    </source>
</evidence>
<reference evidence="2 3" key="1">
    <citation type="submission" date="2022-04" db="EMBL/GenBank/DDBJ databases">
        <title>Genome sequence of soybean root-associated Caulobacter segnis RL271.</title>
        <authorList>
            <person name="Longley R."/>
            <person name="Bonito G."/>
            <person name="Trigodet F."/>
            <person name="Crosson S."/>
            <person name="Fiebig A."/>
        </authorList>
    </citation>
    <scope>NUCLEOTIDE SEQUENCE [LARGE SCALE GENOMIC DNA]</scope>
    <source>
        <strain evidence="2 3">RL271</strain>
    </source>
</reference>
<keyword evidence="1" id="KW-0472">Membrane</keyword>
<organism evidence="2 3">
    <name type="scientific">Caulobacter segnis</name>
    <dbReference type="NCBI Taxonomy" id="88688"/>
    <lineage>
        <taxon>Bacteria</taxon>
        <taxon>Pseudomonadati</taxon>
        <taxon>Pseudomonadota</taxon>
        <taxon>Alphaproteobacteria</taxon>
        <taxon>Caulobacterales</taxon>
        <taxon>Caulobacteraceae</taxon>
        <taxon>Caulobacter</taxon>
    </lineage>
</organism>
<proteinExistence type="predicted"/>
<accession>A0ABY5A1X7</accession>
<dbReference type="EMBL" id="CP096040">
    <property type="protein sequence ID" value="USQ98444.1"/>
    <property type="molecule type" value="Genomic_DNA"/>
</dbReference>
<evidence type="ECO:0000256" key="1">
    <source>
        <dbReference type="SAM" id="Phobius"/>
    </source>
</evidence>
<protein>
    <submittedName>
        <fullName evidence="2">Uncharacterized protein</fullName>
    </submittedName>
</protein>
<keyword evidence="1" id="KW-0812">Transmembrane</keyword>
<sequence>MSNDSSQIPNIQALVTVLPRATLGMGLGRFTGRAVTLAYCLVFSALALAAWAWLTGSLHPWARLAGKVFLVIAMLSMLVSVLVLVTQMILRLSEEPNPTLRLLDEDWAGERRLIEMLRAYPVDVLEPLSRRLKVEIQLLERAIPRANLLGALCTGVTALWLAFAPPAGPTSTPTPARSAEQAKPESASPDTVKILVAALAVSGVLAALLQNPAAGKLMRLELLVAEACLGERSGAPCLSQAPARQTWRQKLKAEIGRISWLQALAKWIEACGSAAKTDANVV</sequence>
<keyword evidence="1" id="KW-1133">Transmembrane helix</keyword>
<feature type="transmembrane region" description="Helical" evidence="1">
    <location>
        <begin position="34"/>
        <end position="54"/>
    </location>
</feature>
<feature type="transmembrane region" description="Helical" evidence="1">
    <location>
        <begin position="66"/>
        <end position="85"/>
    </location>
</feature>
<evidence type="ECO:0000313" key="3">
    <source>
        <dbReference type="Proteomes" id="UP001057520"/>
    </source>
</evidence>